<feature type="domain" description="Endonuclease GajA/Old nuclease/RecF-like AAA" evidence="1">
    <location>
        <begin position="1"/>
        <end position="431"/>
    </location>
</feature>
<evidence type="ECO:0000259" key="1">
    <source>
        <dbReference type="Pfam" id="PF13175"/>
    </source>
</evidence>
<dbReference type="PANTHER" id="PTHR43581">
    <property type="entry name" value="ATP/GTP PHOSPHATASE"/>
    <property type="match status" value="1"/>
</dbReference>
<keyword evidence="3" id="KW-0378">Hydrolase</keyword>
<sequence length="713" mass="81523">MRIDSIDLQNFRKLKKTKIELAEKETVFVGANNSGKTSSLDALRIFLTKKIFSTRDFTLDNWIGLNKIGNRWLKEKEISNIDLSVDQFADFIPTLDLWLHVEKNEAHYVLPLIPTLEWKGGRLGIRMRFEPQDVETLYKEFILTQKNKKDLDASRLKLWPDDLWDFLDKKNNLNKLFTVRSYLLNPLNTTPFQPLPISSLPLEQDVLKGLIKVNIINAQRGFSDVGSDTSETSNIRNLSNQLRDYYDKHLNPSDNPTKNDLKALGAINDAKKQFDENLQESFKSALGELAHLNYPGFGNPTISLSSRIDTVESLNHDSSVQYSLSGDNPKLSLPEKYNGLGYQNLISMIFKLIRFRDDWMNVGKKLHEENAEEFQPLHLVIIEEPEAHLHAQVQQVFIKEAYKVLRNHPELGGKKQFHSQLLISTHSNHIAHEIDFTALRYFKRNPRTKGSLSTSTVVNLSTTFGSEDRTTKFAIRYLKTTHSDLFFADAVIIVEGPVERMLVPHFIKNQHNKLSTCYISILEIGGSHAHTLLPLLEQLGIITLIITDIDTIITPGKTKCQPKRASNQITNNDTLKKILSKSKKLDDLYEVKFEKKLHKNHPIRVAFQIPIQVSVNNEALPYTFEDSLVMENKNLFSALPTATGLLQKMILASKESDINNSAKAMYECITAKSVKKAEFALELLYLKEPNVLEVPQYIKEGLVWMEEKLEIKK</sequence>
<dbReference type="InterPro" id="IPR034139">
    <property type="entry name" value="TOPRIM_OLD"/>
</dbReference>
<organism evidence="3 4">
    <name type="scientific">Flavobacterium gyeonganense</name>
    <dbReference type="NCBI Taxonomy" id="1310418"/>
    <lineage>
        <taxon>Bacteria</taxon>
        <taxon>Pseudomonadati</taxon>
        <taxon>Bacteroidota</taxon>
        <taxon>Flavobacteriia</taxon>
        <taxon>Flavobacteriales</taxon>
        <taxon>Flavobacteriaceae</taxon>
        <taxon>Flavobacterium</taxon>
    </lineage>
</organism>
<dbReference type="SUPFAM" id="SSF52540">
    <property type="entry name" value="P-loop containing nucleoside triphosphate hydrolases"/>
    <property type="match status" value="1"/>
</dbReference>
<keyword evidence="3" id="KW-0540">Nuclease</keyword>
<protein>
    <submittedName>
        <fullName evidence="3">ATP-dependent endonuclease</fullName>
    </submittedName>
</protein>
<proteinExistence type="predicted"/>
<dbReference type="Pfam" id="PF13175">
    <property type="entry name" value="AAA_15"/>
    <property type="match status" value="1"/>
</dbReference>
<evidence type="ECO:0000259" key="2">
    <source>
        <dbReference type="Pfam" id="PF20469"/>
    </source>
</evidence>
<dbReference type="Proteomes" id="UP001589562">
    <property type="component" value="Unassembled WGS sequence"/>
</dbReference>
<keyword evidence="3" id="KW-0255">Endonuclease</keyword>
<dbReference type="PANTHER" id="PTHR43581:SF2">
    <property type="entry name" value="EXCINUCLEASE ATPASE SUBUNIT"/>
    <property type="match status" value="1"/>
</dbReference>
<gene>
    <name evidence="3" type="ORF">ACFFVK_15700</name>
</gene>
<dbReference type="InterPro" id="IPR041685">
    <property type="entry name" value="AAA_GajA/Old/RecF-like"/>
</dbReference>
<accession>A0ABV5HFH2</accession>
<dbReference type="CDD" id="cd01026">
    <property type="entry name" value="TOPRIM_OLD"/>
    <property type="match status" value="1"/>
</dbReference>
<dbReference type="InterPro" id="IPR027417">
    <property type="entry name" value="P-loop_NTPase"/>
</dbReference>
<keyword evidence="4" id="KW-1185">Reference proteome</keyword>
<evidence type="ECO:0000313" key="3">
    <source>
        <dbReference type="EMBL" id="MFB9110030.1"/>
    </source>
</evidence>
<comment type="caution">
    <text evidence="3">The sequence shown here is derived from an EMBL/GenBank/DDBJ whole genome shotgun (WGS) entry which is preliminary data.</text>
</comment>
<dbReference type="GO" id="GO:0004519">
    <property type="term" value="F:endonuclease activity"/>
    <property type="evidence" value="ECO:0007669"/>
    <property type="project" value="UniProtKB-KW"/>
</dbReference>
<dbReference type="InterPro" id="IPR051396">
    <property type="entry name" value="Bact_Antivir_Def_Nuclease"/>
</dbReference>
<dbReference type="EMBL" id="JBHMFE010000020">
    <property type="protein sequence ID" value="MFB9110030.1"/>
    <property type="molecule type" value="Genomic_DNA"/>
</dbReference>
<name>A0ABV5HFH2_9FLAO</name>
<evidence type="ECO:0000313" key="4">
    <source>
        <dbReference type="Proteomes" id="UP001589562"/>
    </source>
</evidence>
<dbReference type="Gene3D" id="3.40.50.300">
    <property type="entry name" value="P-loop containing nucleotide triphosphate hydrolases"/>
    <property type="match status" value="1"/>
</dbReference>
<dbReference type="RefSeq" id="WP_278009844.1">
    <property type="nucleotide sequence ID" value="NZ_CP121112.1"/>
</dbReference>
<feature type="domain" description="OLD protein-like TOPRIM" evidence="2">
    <location>
        <begin position="486"/>
        <end position="550"/>
    </location>
</feature>
<reference evidence="3 4" key="1">
    <citation type="submission" date="2024-09" db="EMBL/GenBank/DDBJ databases">
        <authorList>
            <person name="Sun Q."/>
            <person name="Mori K."/>
        </authorList>
    </citation>
    <scope>NUCLEOTIDE SEQUENCE [LARGE SCALE GENOMIC DNA]</scope>
    <source>
        <strain evidence="3 4">CECT 8365</strain>
    </source>
</reference>
<dbReference type="Pfam" id="PF20469">
    <property type="entry name" value="OLD-like_TOPRIM"/>
    <property type="match status" value="1"/>
</dbReference>